<comment type="catalytic activity">
    <reaction evidence="10">
        <text>orotidine 5'-phosphate + H(+) = UMP + CO2</text>
        <dbReference type="Rhea" id="RHEA:11596"/>
        <dbReference type="ChEBI" id="CHEBI:15378"/>
        <dbReference type="ChEBI" id="CHEBI:16526"/>
        <dbReference type="ChEBI" id="CHEBI:57538"/>
        <dbReference type="ChEBI" id="CHEBI:57865"/>
        <dbReference type="EC" id="4.1.1.23"/>
    </reaction>
</comment>
<keyword evidence="6 10" id="KW-0665">Pyrimidine biosynthesis</keyword>
<comment type="pathway">
    <text evidence="1 10">Pyrimidine metabolism; UMP biosynthesis via de novo pathway; UMP from orotate: step 2/2.</text>
</comment>
<evidence type="ECO:0000313" key="13">
    <source>
        <dbReference type="Proteomes" id="UP001385951"/>
    </source>
</evidence>
<evidence type="ECO:0000256" key="3">
    <source>
        <dbReference type="ARBA" id="ARBA00012321"/>
    </source>
</evidence>
<evidence type="ECO:0000313" key="12">
    <source>
        <dbReference type="EMBL" id="KAK7695931.1"/>
    </source>
</evidence>
<dbReference type="AlphaFoldDB" id="A0AAW0GR15"/>
<feature type="binding site" evidence="9">
    <location>
        <position position="220"/>
    </location>
    <ligand>
        <name>substrate</name>
    </ligand>
</feature>
<dbReference type="GO" id="GO:0004590">
    <property type="term" value="F:orotidine-5'-phosphate decarboxylase activity"/>
    <property type="evidence" value="ECO:0007669"/>
    <property type="project" value="UniProtKB-EC"/>
</dbReference>
<keyword evidence="7 10" id="KW-0456">Lyase</keyword>
<dbReference type="SUPFAM" id="SSF51366">
    <property type="entry name" value="Ribulose-phoshate binding barrel"/>
    <property type="match status" value="1"/>
</dbReference>
<feature type="binding site" evidence="9">
    <location>
        <position position="152"/>
    </location>
    <ligand>
        <name>substrate</name>
    </ligand>
</feature>
<keyword evidence="5 10" id="KW-0210">Decarboxylase</keyword>
<feature type="binding site" evidence="9">
    <location>
        <position position="39"/>
    </location>
    <ligand>
        <name>substrate</name>
    </ligand>
</feature>
<evidence type="ECO:0000256" key="9">
    <source>
        <dbReference type="PIRSR" id="PIRSR614732-2"/>
    </source>
</evidence>
<feature type="active site" description="For OMPdecase activity" evidence="8">
    <location>
        <position position="94"/>
    </location>
</feature>
<accession>A0AAW0GR15</accession>
<evidence type="ECO:0000256" key="2">
    <source>
        <dbReference type="ARBA" id="ARBA00011018"/>
    </source>
</evidence>
<dbReference type="CDD" id="cd04725">
    <property type="entry name" value="OMP_decarboxylase_like"/>
    <property type="match status" value="1"/>
</dbReference>
<proteinExistence type="inferred from homology"/>
<dbReference type="PANTHER" id="PTHR19278:SF9">
    <property type="entry name" value="URIDINE 5'-MONOPHOSPHATE SYNTHASE"/>
    <property type="match status" value="1"/>
</dbReference>
<feature type="active site" description="For OMPdecase activity" evidence="8">
    <location>
        <position position="92"/>
    </location>
</feature>
<dbReference type="InterPro" id="IPR018089">
    <property type="entry name" value="OMPdecase_AS"/>
</dbReference>
<dbReference type="InterPro" id="IPR011060">
    <property type="entry name" value="RibuloseP-bd_barrel"/>
</dbReference>
<feature type="binding site" evidence="9">
    <location>
        <position position="61"/>
    </location>
    <ligand>
        <name>substrate</name>
    </ligand>
</feature>
<dbReference type="FunFam" id="3.20.20.70:FF:000114">
    <property type="entry name" value="Decarboxylase,orotidine phosphate"/>
    <property type="match status" value="1"/>
</dbReference>
<protein>
    <recommendedName>
        <fullName evidence="4 10">Orotidine 5'-phosphate decarboxylase</fullName>
        <ecNumber evidence="3 10">4.1.1.23</ecNumber>
    </recommendedName>
</protein>
<comment type="similarity">
    <text evidence="2 10">Belongs to the OMP decarboxylase family.</text>
</comment>
<evidence type="ECO:0000256" key="7">
    <source>
        <dbReference type="ARBA" id="ARBA00023239"/>
    </source>
</evidence>
<dbReference type="GO" id="GO:0044205">
    <property type="term" value="P:'de novo' UMP biosynthetic process"/>
    <property type="evidence" value="ECO:0007669"/>
    <property type="project" value="InterPro"/>
</dbReference>
<dbReference type="NCBIfam" id="TIGR01740">
    <property type="entry name" value="pyrF"/>
    <property type="match status" value="1"/>
</dbReference>
<evidence type="ECO:0000256" key="1">
    <source>
        <dbReference type="ARBA" id="ARBA00004861"/>
    </source>
</evidence>
<dbReference type="Pfam" id="PF00215">
    <property type="entry name" value="OMPdecase"/>
    <property type="match status" value="1"/>
</dbReference>
<name>A0AAW0GR15_9APHY</name>
<feature type="binding site" evidence="9">
    <location>
        <position position="241"/>
    </location>
    <ligand>
        <name>substrate</name>
    </ligand>
</feature>
<evidence type="ECO:0000256" key="6">
    <source>
        <dbReference type="ARBA" id="ARBA00022975"/>
    </source>
</evidence>
<comment type="caution">
    <text evidence="12">The sequence shown here is derived from an EMBL/GenBank/DDBJ whole genome shotgun (WGS) entry which is preliminary data.</text>
</comment>
<keyword evidence="13" id="KW-1185">Reference proteome</keyword>
<evidence type="ECO:0000259" key="11">
    <source>
        <dbReference type="SMART" id="SM00934"/>
    </source>
</evidence>
<gene>
    <name evidence="12" type="primary">URA1</name>
    <name evidence="12" type="ORF">QCA50_000570</name>
</gene>
<dbReference type="Proteomes" id="UP001385951">
    <property type="component" value="Unassembled WGS sequence"/>
</dbReference>
<dbReference type="EMBL" id="JASBNA010000001">
    <property type="protein sequence ID" value="KAK7695931.1"/>
    <property type="molecule type" value="Genomic_DNA"/>
</dbReference>
<feature type="active site" description="For OMPdecase activity" evidence="8">
    <location>
        <position position="97"/>
    </location>
</feature>
<dbReference type="InterPro" id="IPR013785">
    <property type="entry name" value="Aldolase_TIM"/>
</dbReference>
<dbReference type="SMART" id="SM00934">
    <property type="entry name" value="OMPdecase"/>
    <property type="match status" value="1"/>
</dbReference>
<dbReference type="PANTHER" id="PTHR19278">
    <property type="entry name" value="OROTATE PHOSPHORIBOSYLTRANSFERASE"/>
    <property type="match status" value="1"/>
</dbReference>
<dbReference type="GO" id="GO:0004588">
    <property type="term" value="F:orotate phosphoribosyltransferase activity"/>
    <property type="evidence" value="ECO:0007669"/>
    <property type="project" value="TreeGrafter"/>
</dbReference>
<feature type="binding site" evidence="9">
    <location>
        <position position="240"/>
    </location>
    <ligand>
        <name>substrate</name>
    </ligand>
</feature>
<dbReference type="EC" id="4.1.1.23" evidence="3 10"/>
<dbReference type="GO" id="GO:0006207">
    <property type="term" value="P:'de novo' pyrimidine nucleobase biosynthetic process"/>
    <property type="evidence" value="ECO:0007669"/>
    <property type="project" value="InterPro"/>
</dbReference>
<feature type="domain" description="Orotidine 5'-phosphate decarboxylase" evidence="11">
    <location>
        <begin position="33"/>
        <end position="255"/>
    </location>
</feature>
<dbReference type="InterPro" id="IPR001754">
    <property type="entry name" value="OMPdeCOase_dom"/>
</dbReference>
<reference evidence="12 13" key="1">
    <citation type="submission" date="2022-09" db="EMBL/GenBank/DDBJ databases">
        <authorList>
            <person name="Palmer J.M."/>
        </authorList>
    </citation>
    <scope>NUCLEOTIDE SEQUENCE [LARGE SCALE GENOMIC DNA]</scope>
    <source>
        <strain evidence="12 13">DSM 7382</strain>
    </source>
</reference>
<evidence type="ECO:0000256" key="4">
    <source>
        <dbReference type="ARBA" id="ARBA00021923"/>
    </source>
</evidence>
<dbReference type="InterPro" id="IPR014732">
    <property type="entry name" value="OMPdecase"/>
</dbReference>
<dbReference type="PROSITE" id="PS00156">
    <property type="entry name" value="OMPDECASE"/>
    <property type="match status" value="1"/>
</dbReference>
<evidence type="ECO:0000256" key="10">
    <source>
        <dbReference type="RuleBase" id="RU000512"/>
    </source>
</evidence>
<evidence type="ECO:0000256" key="5">
    <source>
        <dbReference type="ARBA" id="ARBA00022793"/>
    </source>
</evidence>
<organism evidence="12 13">
    <name type="scientific">Cerrena zonata</name>
    <dbReference type="NCBI Taxonomy" id="2478898"/>
    <lineage>
        <taxon>Eukaryota</taxon>
        <taxon>Fungi</taxon>
        <taxon>Dikarya</taxon>
        <taxon>Basidiomycota</taxon>
        <taxon>Agaricomycotina</taxon>
        <taxon>Agaricomycetes</taxon>
        <taxon>Polyporales</taxon>
        <taxon>Cerrenaceae</taxon>
        <taxon>Cerrena</taxon>
    </lineage>
</organism>
<dbReference type="Gene3D" id="3.20.20.70">
    <property type="entry name" value="Aldolase class I"/>
    <property type="match status" value="1"/>
</dbReference>
<sequence>MSLAKLSYAERAKRHSNASARALLEVMERKKTNLCVSVDVTTKSEFLSVVDVVGPYICLVKTHVDIIEDFDHDLIEKLRELSVKYDFLIFEDRKFADIGNTVALQYSSGVHKIASWSHITNAHPVPGPSIISGLASVGVPLGRGLLLLAEMSTKGSLATGSYTEEAVRMARANKNFVIGFIAQRRMDGVGASPDESTEEDDFLILTPGVGLDSRGDSMGQQYRTPKEVIVDSGCDVIIVGRGIYGKGNNLDIQTVQAQAERYRTEGWNAYQERIKGT</sequence>
<evidence type="ECO:0000256" key="8">
    <source>
        <dbReference type="PIRSR" id="PIRSR614732-1"/>
    </source>
</evidence>